<dbReference type="PANTHER" id="PTHR43395:SF10">
    <property type="entry name" value="CHEMOTAXIS PROTEIN CHEA"/>
    <property type="match status" value="1"/>
</dbReference>
<comment type="subcellular location">
    <subcellularLocation>
        <location evidence="2">Cytoplasm</location>
    </subcellularLocation>
</comment>
<evidence type="ECO:0000256" key="6">
    <source>
        <dbReference type="ARBA" id="ARBA00022500"/>
    </source>
</evidence>
<dbReference type="EC" id="2.7.13.3" evidence="3"/>
<dbReference type="InterPro" id="IPR036890">
    <property type="entry name" value="HATPase_C_sf"/>
</dbReference>
<dbReference type="Pfam" id="PF02895">
    <property type="entry name" value="H-kinase_dim"/>
    <property type="match status" value="1"/>
</dbReference>
<evidence type="ECO:0000256" key="11">
    <source>
        <dbReference type="ARBA" id="ARBA00022840"/>
    </source>
</evidence>
<keyword evidence="6" id="KW-0145">Chemotaxis</keyword>
<protein>
    <recommendedName>
        <fullName evidence="4">Chemotaxis protein CheA</fullName>
        <ecNumber evidence="3">2.7.13.3</ecNumber>
    </recommendedName>
</protein>
<dbReference type="FunFam" id="3.30.565.10:FF:000016">
    <property type="entry name" value="Chemotaxis protein CheA, putative"/>
    <property type="match status" value="1"/>
</dbReference>
<comment type="catalytic activity">
    <reaction evidence="1">
        <text>ATP + protein L-histidine = ADP + protein N-phospho-L-histidine.</text>
        <dbReference type="EC" id="2.7.13.3"/>
    </reaction>
</comment>
<evidence type="ECO:0000259" key="16">
    <source>
        <dbReference type="PROSITE" id="PS50851"/>
    </source>
</evidence>
<evidence type="ECO:0000259" key="15">
    <source>
        <dbReference type="PROSITE" id="PS50109"/>
    </source>
</evidence>
<keyword evidence="10" id="KW-0418">Kinase</keyword>
<dbReference type="SUPFAM" id="SSF47384">
    <property type="entry name" value="Homodimeric domain of signal transducing histidine kinase"/>
    <property type="match status" value="1"/>
</dbReference>
<dbReference type="GO" id="GO:0005524">
    <property type="term" value="F:ATP binding"/>
    <property type="evidence" value="ECO:0007669"/>
    <property type="project" value="UniProtKB-KW"/>
</dbReference>
<evidence type="ECO:0000256" key="4">
    <source>
        <dbReference type="ARBA" id="ARBA00021495"/>
    </source>
</evidence>
<dbReference type="OrthoDB" id="9803176at2"/>
<dbReference type="Gene3D" id="3.30.70.1110">
    <property type="entry name" value="Histidine kinase CheA-like, P2 response regulator-binding domain"/>
    <property type="match status" value="1"/>
</dbReference>
<dbReference type="Gene3D" id="2.30.30.40">
    <property type="entry name" value="SH3 Domains"/>
    <property type="match status" value="1"/>
</dbReference>
<keyword evidence="5" id="KW-0963">Cytoplasm</keyword>
<dbReference type="SMART" id="SM00387">
    <property type="entry name" value="HATPase_c"/>
    <property type="match status" value="1"/>
</dbReference>
<dbReference type="InterPro" id="IPR035891">
    <property type="entry name" value="CheY-binding_CheA"/>
</dbReference>
<dbReference type="PANTHER" id="PTHR43395">
    <property type="entry name" value="SENSOR HISTIDINE KINASE CHEA"/>
    <property type="match status" value="1"/>
</dbReference>
<dbReference type="Gene3D" id="1.10.287.560">
    <property type="entry name" value="Histidine kinase CheA-like, homodimeric domain"/>
    <property type="match status" value="1"/>
</dbReference>
<dbReference type="Pfam" id="PF01627">
    <property type="entry name" value="Hpt"/>
    <property type="match status" value="1"/>
</dbReference>
<keyword evidence="12" id="KW-0902">Two-component regulatory system</keyword>
<evidence type="ECO:0000256" key="2">
    <source>
        <dbReference type="ARBA" id="ARBA00004496"/>
    </source>
</evidence>
<dbReference type="InterPro" id="IPR005467">
    <property type="entry name" value="His_kinase_dom"/>
</dbReference>
<dbReference type="InterPro" id="IPR036641">
    <property type="entry name" value="HPT_dom_sf"/>
</dbReference>
<dbReference type="InterPro" id="IPR037052">
    <property type="entry name" value="CheA-like_P2_sf"/>
</dbReference>
<dbReference type="InterPro" id="IPR010808">
    <property type="entry name" value="CheA_P2-bd"/>
</dbReference>
<evidence type="ECO:0000256" key="9">
    <source>
        <dbReference type="ARBA" id="ARBA00022741"/>
    </source>
</evidence>
<dbReference type="InterPro" id="IPR004105">
    <property type="entry name" value="CheA-like_dim"/>
</dbReference>
<dbReference type="SUPFAM" id="SSF55874">
    <property type="entry name" value="ATPase domain of HSP90 chaperone/DNA topoisomerase II/histidine kinase"/>
    <property type="match status" value="1"/>
</dbReference>
<dbReference type="Gene3D" id="1.20.120.160">
    <property type="entry name" value="HPT domain"/>
    <property type="match status" value="1"/>
</dbReference>
<dbReference type="Gene3D" id="3.30.565.10">
    <property type="entry name" value="Histidine kinase-like ATPase, C-terminal domain"/>
    <property type="match status" value="1"/>
</dbReference>
<dbReference type="PROSITE" id="PS50894">
    <property type="entry name" value="HPT"/>
    <property type="match status" value="1"/>
</dbReference>
<evidence type="ECO:0000256" key="10">
    <source>
        <dbReference type="ARBA" id="ARBA00022777"/>
    </source>
</evidence>
<dbReference type="SMART" id="SM01231">
    <property type="entry name" value="H-kinase_dim"/>
    <property type="match status" value="1"/>
</dbReference>
<sequence>MSEQFSNDSMLDMYLSETTQNIDQLENCILSSEKASCYSDEAINEIFRNMHSIKGSSAMMLFDNIANLAHSVEDVVFYLREKKPENLDYSTLSDLVLESVDFMKVELQKVKNSDPVDGDPSILIGNIKDFLEVLKQLNPSSHEPEKPASTRKQNYYIPQAAPVSPALNSLGGKTYHATIHFTEGCEMENIRAYSIVHNLKDITQDIIYHPEDIIENFDTIQMIREQGFSIWFKTDKSYEEMKELLNQTIFLRELHFEEVVDFDFSTSEETNSMADIEADDILKAPLITQKVKVSTTKQEATNLNHGAGNTAGNTSIISVNVLKLDKLMDLVGEMVIAEAMVTQNPDLKGLQLDNFYKASRQLGKIINEVQDTVMSIRMVPLSMTFQKMHRIVRDMSKKLDKEIKLKLIGEETEVDKNIIEQISDPLMHLVRNSIDHGIESKNDRVKNGKSQAGTITLEAKNAGSDVVVLVKDDGKGLSKEKILKKARENGILSKPEHEMTDKEIYNLIFLAGFSTKEKIDEFSGRGVGMDVVVKNLEAVGGSVSVDSTPGKGSVITLKIPLTLAIIDGMNIRVGSSSYTIPTTTIKESFRSREEDIIKDPDENEMIMVRGECYPVLRLHEHYQVRTEITSFTEGILVMVEQDNRTLCIFADQLLGQQQVVVKALPNYIKNTKKIRGLAGCTVLGDGSISLILDIGELTNARNLQQNG</sequence>
<keyword evidence="9" id="KW-0547">Nucleotide-binding</keyword>
<evidence type="ECO:0000256" key="12">
    <source>
        <dbReference type="ARBA" id="ARBA00023012"/>
    </source>
</evidence>
<keyword evidence="8" id="KW-0808">Transferase</keyword>
<evidence type="ECO:0000256" key="1">
    <source>
        <dbReference type="ARBA" id="ARBA00000085"/>
    </source>
</evidence>
<evidence type="ECO:0000313" key="19">
    <source>
        <dbReference type="Proteomes" id="UP000095255"/>
    </source>
</evidence>
<dbReference type="InterPro" id="IPR002545">
    <property type="entry name" value="CheW-lke_dom"/>
</dbReference>
<dbReference type="GO" id="GO:0005737">
    <property type="term" value="C:cytoplasm"/>
    <property type="evidence" value="ECO:0007669"/>
    <property type="project" value="UniProtKB-SubCell"/>
</dbReference>
<dbReference type="InterPro" id="IPR036061">
    <property type="entry name" value="CheW-like_dom_sf"/>
</dbReference>
<dbReference type="CDD" id="cd00731">
    <property type="entry name" value="CheA_reg"/>
    <property type="match status" value="1"/>
</dbReference>
<organism evidence="18 19">
    <name type="scientific">Desulfuribacillus stibiiarsenatis</name>
    <dbReference type="NCBI Taxonomy" id="1390249"/>
    <lineage>
        <taxon>Bacteria</taxon>
        <taxon>Bacillati</taxon>
        <taxon>Bacillota</taxon>
        <taxon>Desulfuribacillia</taxon>
        <taxon>Desulfuribacillales</taxon>
        <taxon>Desulfuribacillaceae</taxon>
        <taxon>Desulfuribacillus</taxon>
    </lineage>
</organism>
<keyword evidence="11" id="KW-0067">ATP-binding</keyword>
<dbReference type="PROSITE" id="PS50109">
    <property type="entry name" value="HIS_KIN"/>
    <property type="match status" value="1"/>
</dbReference>
<dbReference type="CDD" id="cd16916">
    <property type="entry name" value="HATPase_CheA-like"/>
    <property type="match status" value="1"/>
</dbReference>
<dbReference type="GO" id="GO:0006935">
    <property type="term" value="P:chemotaxis"/>
    <property type="evidence" value="ECO:0007669"/>
    <property type="project" value="UniProtKB-KW"/>
</dbReference>
<dbReference type="Pfam" id="PF01584">
    <property type="entry name" value="CheW"/>
    <property type="match status" value="1"/>
</dbReference>
<dbReference type="PROSITE" id="PS50851">
    <property type="entry name" value="CHEW"/>
    <property type="match status" value="1"/>
</dbReference>
<feature type="domain" description="Histidine kinase" evidence="15">
    <location>
        <begin position="359"/>
        <end position="563"/>
    </location>
</feature>
<evidence type="ECO:0000259" key="17">
    <source>
        <dbReference type="PROSITE" id="PS50894"/>
    </source>
</evidence>
<reference evidence="18 19" key="1">
    <citation type="submission" date="2016-09" db="EMBL/GenBank/DDBJ databases">
        <title>Desulfuribacillus arsenicus sp. nov., an obligately anaerobic, dissimilatory arsenic- and antimonate-reducing bacterium isolated from anoxic sediments.</title>
        <authorList>
            <person name="Abin C.A."/>
            <person name="Hollibaugh J.T."/>
        </authorList>
    </citation>
    <scope>NUCLEOTIDE SEQUENCE [LARGE SCALE GENOMIC DNA]</scope>
    <source>
        <strain evidence="18 19">MLFW-2</strain>
    </source>
</reference>
<dbReference type="SMART" id="SM00073">
    <property type="entry name" value="HPT"/>
    <property type="match status" value="1"/>
</dbReference>
<dbReference type="EMBL" id="MJAT01000035">
    <property type="protein sequence ID" value="OEH84867.1"/>
    <property type="molecule type" value="Genomic_DNA"/>
</dbReference>
<dbReference type="InterPro" id="IPR051315">
    <property type="entry name" value="Bact_Chemotaxis_CheA"/>
</dbReference>
<dbReference type="InterPro" id="IPR008207">
    <property type="entry name" value="Sig_transdc_His_kin_Hpt_dom"/>
</dbReference>
<evidence type="ECO:0000313" key="18">
    <source>
        <dbReference type="EMBL" id="OEH84867.1"/>
    </source>
</evidence>
<comment type="function">
    <text evidence="13">Involved in the transmission of sensory signals from the chemoreceptors to the flagellar motors. CheA is autophosphorylated; it can transfer its phosphate group to either CheB or CheY.</text>
</comment>
<dbReference type="InterPro" id="IPR037006">
    <property type="entry name" value="CheA-like_homodim_sf"/>
</dbReference>
<feature type="domain" description="HPt" evidence="17">
    <location>
        <begin position="3"/>
        <end position="110"/>
    </location>
</feature>
<dbReference type="PRINTS" id="PR00344">
    <property type="entry name" value="BCTRLSENSOR"/>
</dbReference>
<dbReference type="STRING" id="1390249.BHU72_06645"/>
<evidence type="ECO:0000256" key="5">
    <source>
        <dbReference type="ARBA" id="ARBA00022490"/>
    </source>
</evidence>
<dbReference type="GO" id="GO:0000155">
    <property type="term" value="F:phosphorelay sensor kinase activity"/>
    <property type="evidence" value="ECO:0007669"/>
    <property type="project" value="InterPro"/>
</dbReference>
<name>A0A1E5L424_9FIRM</name>
<evidence type="ECO:0000256" key="7">
    <source>
        <dbReference type="ARBA" id="ARBA00022553"/>
    </source>
</evidence>
<dbReference type="CDD" id="cd00088">
    <property type="entry name" value="HPT"/>
    <property type="match status" value="1"/>
</dbReference>
<dbReference type="Pfam" id="PF07194">
    <property type="entry name" value="P2"/>
    <property type="match status" value="1"/>
</dbReference>
<dbReference type="SMART" id="SM00260">
    <property type="entry name" value="CheW"/>
    <property type="match status" value="1"/>
</dbReference>
<dbReference type="SUPFAM" id="SSF55052">
    <property type="entry name" value="CheY-binding domain of CheA"/>
    <property type="match status" value="1"/>
</dbReference>
<dbReference type="SUPFAM" id="SSF47226">
    <property type="entry name" value="Histidine-containing phosphotransfer domain, HPT domain"/>
    <property type="match status" value="1"/>
</dbReference>
<keyword evidence="19" id="KW-1185">Reference proteome</keyword>
<dbReference type="InterPro" id="IPR036097">
    <property type="entry name" value="HisK_dim/P_sf"/>
</dbReference>
<comment type="caution">
    <text evidence="18">The sequence shown here is derived from an EMBL/GenBank/DDBJ whole genome shotgun (WGS) entry which is preliminary data.</text>
</comment>
<accession>A0A1E5L424</accession>
<gene>
    <name evidence="18" type="ORF">BHU72_06645</name>
</gene>
<evidence type="ECO:0000256" key="3">
    <source>
        <dbReference type="ARBA" id="ARBA00012438"/>
    </source>
</evidence>
<feature type="domain" description="CheW-like" evidence="16">
    <location>
        <begin position="565"/>
        <end position="703"/>
    </location>
</feature>
<keyword evidence="7 14" id="KW-0597">Phosphoprotein</keyword>
<dbReference type="Proteomes" id="UP000095255">
    <property type="component" value="Unassembled WGS sequence"/>
</dbReference>
<dbReference type="RefSeq" id="WP_069702602.1">
    <property type="nucleotide sequence ID" value="NZ_MJAT01000035.1"/>
</dbReference>
<dbReference type="Pfam" id="PF02518">
    <property type="entry name" value="HATPase_c"/>
    <property type="match status" value="1"/>
</dbReference>
<feature type="modified residue" description="Phosphohistidine" evidence="14">
    <location>
        <position position="51"/>
    </location>
</feature>
<dbReference type="InterPro" id="IPR004358">
    <property type="entry name" value="Sig_transdc_His_kin-like_C"/>
</dbReference>
<proteinExistence type="predicted"/>
<evidence type="ECO:0000256" key="14">
    <source>
        <dbReference type="PROSITE-ProRule" id="PRU00110"/>
    </source>
</evidence>
<dbReference type="InterPro" id="IPR003594">
    <property type="entry name" value="HATPase_dom"/>
</dbReference>
<dbReference type="SUPFAM" id="SSF50341">
    <property type="entry name" value="CheW-like"/>
    <property type="match status" value="1"/>
</dbReference>
<evidence type="ECO:0000256" key="13">
    <source>
        <dbReference type="ARBA" id="ARBA00035100"/>
    </source>
</evidence>
<dbReference type="AlphaFoldDB" id="A0A1E5L424"/>
<evidence type="ECO:0000256" key="8">
    <source>
        <dbReference type="ARBA" id="ARBA00022679"/>
    </source>
</evidence>